<organism evidence="1 2">
    <name type="scientific">Glossina pallidipes</name>
    <name type="common">Tsetse fly</name>
    <dbReference type="NCBI Taxonomy" id="7398"/>
    <lineage>
        <taxon>Eukaryota</taxon>
        <taxon>Metazoa</taxon>
        <taxon>Ecdysozoa</taxon>
        <taxon>Arthropoda</taxon>
        <taxon>Hexapoda</taxon>
        <taxon>Insecta</taxon>
        <taxon>Pterygota</taxon>
        <taxon>Neoptera</taxon>
        <taxon>Endopterygota</taxon>
        <taxon>Diptera</taxon>
        <taxon>Brachycera</taxon>
        <taxon>Muscomorpha</taxon>
        <taxon>Hippoboscoidea</taxon>
        <taxon>Glossinidae</taxon>
        <taxon>Glossina</taxon>
    </lineage>
</organism>
<dbReference type="AlphaFoldDB" id="A0A1A9ZCP2"/>
<reference evidence="1" key="2">
    <citation type="submission" date="2020-05" db="UniProtKB">
        <authorList>
            <consortium name="EnsemblMetazoa"/>
        </authorList>
    </citation>
    <scope>IDENTIFICATION</scope>
    <source>
        <strain evidence="1">IAEA</strain>
    </source>
</reference>
<reference evidence="2" key="1">
    <citation type="submission" date="2014-03" db="EMBL/GenBank/DDBJ databases">
        <authorList>
            <person name="Aksoy S."/>
            <person name="Warren W."/>
            <person name="Wilson R.K."/>
        </authorList>
    </citation>
    <scope>NUCLEOTIDE SEQUENCE [LARGE SCALE GENOMIC DNA]</scope>
    <source>
        <strain evidence="2">IAEA</strain>
    </source>
</reference>
<evidence type="ECO:0000313" key="2">
    <source>
        <dbReference type="Proteomes" id="UP000092445"/>
    </source>
</evidence>
<keyword evidence="2" id="KW-1185">Reference proteome</keyword>
<dbReference type="EnsemblMetazoa" id="GPAI010684-RA">
    <property type="protein sequence ID" value="GPAI010684-PA"/>
    <property type="gene ID" value="GPAI010684"/>
</dbReference>
<protein>
    <submittedName>
        <fullName evidence="1">Uncharacterized protein</fullName>
    </submittedName>
</protein>
<accession>A0A1A9ZCP2</accession>
<name>A0A1A9ZCP2_GLOPL</name>
<sequence>MYFFPVNPLKSSTAFVASLYLSNGTISYTAANCFCSISFDNSSNILNLSGAVQFSLVQRVIQKPRNEMSLNIKAAVATAIGSLAIPPYVTITPLSSKWRQISVALFPPTQDLLLNVGTITHNPDRIYTPCFAQLMHCLTYSTISAILYNATFSRVENPKLIIDIEVYKPANLILSSCEKQETASTSYNPYITLVVFLSKHTKYDKESNAQILLNSMIHIRHEEEIEK</sequence>
<dbReference type="Proteomes" id="UP000092445">
    <property type="component" value="Unassembled WGS sequence"/>
</dbReference>
<dbReference type="VEuPathDB" id="VectorBase:GPAI010684"/>
<evidence type="ECO:0000313" key="1">
    <source>
        <dbReference type="EnsemblMetazoa" id="GPAI010684-PA"/>
    </source>
</evidence>
<proteinExistence type="predicted"/>